<sequence>MFWGAVALVAFAAARSILAPHEPAPQAVPVPGPTAAAYPEDAARALAVRAARAYLTWDEAKPADRARELSAVLASGMDPQLGWDRRGAQTAGLIVPGPVAVGKEGRARVRIDAQVSPGTGPARWVALDVPVVTGGAGRLAVSGPPALLGVPDGPASGPQPSTRGVDLAFSTATRGAVDGFFRAWAAGGAAQAAAPGTAVPALPDGVELRAVQGWEAAPGSGADRHGVARVVWAIGGGEITQAYRVQLTRVESARAGRWQVAGISGDDLT</sequence>
<keyword evidence="1" id="KW-0732">Signal</keyword>
<evidence type="ECO:0000256" key="1">
    <source>
        <dbReference type="SAM" id="SignalP"/>
    </source>
</evidence>
<dbReference type="CDD" id="cd16386">
    <property type="entry name" value="TcpC_N"/>
    <property type="match status" value="1"/>
</dbReference>
<dbReference type="RefSeq" id="WP_257858459.1">
    <property type="nucleotide sequence ID" value="NZ_CP102517.1"/>
</dbReference>
<feature type="chain" id="PRO_5046329423" evidence="1">
    <location>
        <begin position="20"/>
        <end position="269"/>
    </location>
</feature>
<proteinExistence type="predicted"/>
<reference evidence="2" key="1">
    <citation type="submission" date="2022-08" db="EMBL/GenBank/DDBJ databases">
        <authorList>
            <person name="Tian L."/>
        </authorList>
    </citation>
    <scope>NUCLEOTIDE SEQUENCE</scope>
    <source>
        <strain evidence="2">CM253</strain>
        <plasmid evidence="2">pshk1</plasmid>
    </source>
</reference>
<evidence type="ECO:0000313" key="2">
    <source>
        <dbReference type="EMBL" id="UUY52760.1"/>
    </source>
</evidence>
<name>A0ABY5QAV9_9ACTN</name>
<dbReference type="GeneID" id="95579041"/>
<accession>A0ABY5QAV9</accession>
<gene>
    <name evidence="2" type="ORF">NRK68_36510</name>
</gene>
<dbReference type="Proteomes" id="UP001057738">
    <property type="component" value="Plasmid pshk1"/>
</dbReference>
<protein>
    <submittedName>
        <fullName evidence="2">Conjugal transfer protein</fullName>
    </submittedName>
</protein>
<organism evidence="2 3">
    <name type="scientific">Streptomyces yangpuensis</name>
    <dbReference type="NCBI Taxonomy" id="1648182"/>
    <lineage>
        <taxon>Bacteria</taxon>
        <taxon>Bacillati</taxon>
        <taxon>Actinomycetota</taxon>
        <taxon>Actinomycetes</taxon>
        <taxon>Kitasatosporales</taxon>
        <taxon>Streptomycetaceae</taxon>
        <taxon>Streptomyces</taxon>
    </lineage>
</organism>
<evidence type="ECO:0000313" key="3">
    <source>
        <dbReference type="Proteomes" id="UP001057738"/>
    </source>
</evidence>
<keyword evidence="3" id="KW-1185">Reference proteome</keyword>
<geneLocation type="plasmid" evidence="2 3">
    <name>pshk1</name>
</geneLocation>
<keyword evidence="2" id="KW-0614">Plasmid</keyword>
<dbReference type="EMBL" id="CP102517">
    <property type="protein sequence ID" value="UUY52760.1"/>
    <property type="molecule type" value="Genomic_DNA"/>
</dbReference>
<feature type="signal peptide" evidence="1">
    <location>
        <begin position="1"/>
        <end position="19"/>
    </location>
</feature>